<gene>
    <name evidence="2" type="ORF">Nepgr_033152</name>
</gene>
<dbReference type="PANTHER" id="PTHR34797:SF1">
    <property type="entry name" value="ATG8-INTERACTING PROTEIN 2"/>
    <property type="match status" value="1"/>
</dbReference>
<dbReference type="InterPro" id="IPR040304">
    <property type="entry name" value="ATG8-IP-1/2"/>
</dbReference>
<organism evidence="2 3">
    <name type="scientific">Nepenthes gracilis</name>
    <name type="common">Slender pitcher plant</name>
    <dbReference type="NCBI Taxonomy" id="150966"/>
    <lineage>
        <taxon>Eukaryota</taxon>
        <taxon>Viridiplantae</taxon>
        <taxon>Streptophyta</taxon>
        <taxon>Embryophyta</taxon>
        <taxon>Tracheophyta</taxon>
        <taxon>Spermatophyta</taxon>
        <taxon>Magnoliopsida</taxon>
        <taxon>eudicotyledons</taxon>
        <taxon>Gunneridae</taxon>
        <taxon>Pentapetalae</taxon>
        <taxon>Caryophyllales</taxon>
        <taxon>Nepenthaceae</taxon>
        <taxon>Nepenthes</taxon>
    </lineage>
</organism>
<evidence type="ECO:0000313" key="2">
    <source>
        <dbReference type="EMBL" id="GMH31309.1"/>
    </source>
</evidence>
<feature type="compositionally biased region" description="Basic and acidic residues" evidence="1">
    <location>
        <begin position="14"/>
        <end position="23"/>
    </location>
</feature>
<dbReference type="AlphaFoldDB" id="A0AAD3TLI5"/>
<evidence type="ECO:0008006" key="4">
    <source>
        <dbReference type="Google" id="ProtNLM"/>
    </source>
</evidence>
<dbReference type="EMBL" id="BSYO01000040">
    <property type="protein sequence ID" value="GMH31309.1"/>
    <property type="molecule type" value="Genomic_DNA"/>
</dbReference>
<reference evidence="2" key="1">
    <citation type="submission" date="2023-05" db="EMBL/GenBank/DDBJ databases">
        <title>Nepenthes gracilis genome sequencing.</title>
        <authorList>
            <person name="Fukushima K."/>
        </authorList>
    </citation>
    <scope>NUCLEOTIDE SEQUENCE</scope>
    <source>
        <strain evidence="2">SING2019-196</strain>
    </source>
</reference>
<sequence length="322" mass="35397">MADNKGEGTASSVLEDKVEEENTSRGNGWEVVSLTASAYVAAPGPKVFESNHEEKDNITIESEAETTQALFMSRHFIPPLTQRENLPIYHKDTVTHEEEKEGENASTEIHGGEGDRSQIKEEEHARIMGLNPPEEVPGVQLSIHEPEHVEVTALHGVNVVNEEEDLCGSAKYCSSGSGATMSGSTIDADIPVTSEFIKPLKSFLDPSIGTSQSQEPGKEDQDDGSELPSEAWWKRGVACLCAHAKEKSAFWSIIIASAVMGLVILGQRWQQERWQVLQQRWQLNLNNEKPGRMLVSLSRFKDIILAGGRRSSYISSGASVDR</sequence>
<evidence type="ECO:0000256" key="1">
    <source>
        <dbReference type="SAM" id="MobiDB-lite"/>
    </source>
</evidence>
<protein>
    <recommendedName>
        <fullName evidence="4">ATG8-interacting protein 1</fullName>
    </recommendedName>
</protein>
<keyword evidence="3" id="KW-1185">Reference proteome</keyword>
<evidence type="ECO:0000313" key="3">
    <source>
        <dbReference type="Proteomes" id="UP001279734"/>
    </source>
</evidence>
<dbReference type="Proteomes" id="UP001279734">
    <property type="component" value="Unassembled WGS sequence"/>
</dbReference>
<feature type="region of interest" description="Disordered" evidence="1">
    <location>
        <begin position="207"/>
        <end position="227"/>
    </location>
</feature>
<feature type="region of interest" description="Disordered" evidence="1">
    <location>
        <begin position="95"/>
        <end position="117"/>
    </location>
</feature>
<proteinExistence type="predicted"/>
<name>A0AAD3TLI5_NEPGR</name>
<dbReference type="PANTHER" id="PTHR34797">
    <property type="entry name" value="ATG8-INTERACTING PROTEIN 2"/>
    <property type="match status" value="1"/>
</dbReference>
<comment type="caution">
    <text evidence="2">The sequence shown here is derived from an EMBL/GenBank/DDBJ whole genome shotgun (WGS) entry which is preliminary data.</text>
</comment>
<accession>A0AAD3TLI5</accession>
<feature type="region of interest" description="Disordered" evidence="1">
    <location>
        <begin position="1"/>
        <end position="26"/>
    </location>
</feature>